<gene>
    <name evidence="2" type="ORF">A3B14_01770</name>
</gene>
<accession>A0A1G2U5G3</accession>
<sequence>MSQYYNPKRNPNWNYGGKNWRLSRSKIDLFLECKRCFYIDNVLGTARPKGYPFTLNSAVDKLLKKEFDIHRAAASRHPLMEEYGLDAVPYSHPSIDEWRDALKGGIKFLHPATGMLISGGIDDVWVNPKGELIVVDYKATSKDEEVNLDAEWQNDYKRQMEIYQWLFIKNGFKVSSTGYFVYVNGQTDREAFDGKLEFDVKLIPYTGTTDWVEKTIIDIKKCLDDGKTPEAAEDCDYCSYVNARGNVEIGKKVSSAEDLKKEFKDTLFG</sequence>
<dbReference type="EMBL" id="MHWE01000004">
    <property type="protein sequence ID" value="OHB04718.1"/>
    <property type="molecule type" value="Genomic_DNA"/>
</dbReference>
<dbReference type="InterPro" id="IPR038726">
    <property type="entry name" value="PDDEXK_AddAB-type"/>
</dbReference>
<dbReference type="InterPro" id="IPR011604">
    <property type="entry name" value="PDDEXK-like_dom_sf"/>
</dbReference>
<evidence type="ECO:0000313" key="2">
    <source>
        <dbReference type="EMBL" id="OHB04718.1"/>
    </source>
</evidence>
<protein>
    <recommendedName>
        <fullName evidence="1">PD-(D/E)XK endonuclease-like domain-containing protein</fullName>
    </recommendedName>
</protein>
<evidence type="ECO:0000313" key="3">
    <source>
        <dbReference type="Proteomes" id="UP000176800"/>
    </source>
</evidence>
<evidence type="ECO:0000259" key="1">
    <source>
        <dbReference type="Pfam" id="PF12705"/>
    </source>
</evidence>
<comment type="caution">
    <text evidence="2">The sequence shown here is derived from an EMBL/GenBank/DDBJ whole genome shotgun (WGS) entry which is preliminary data.</text>
</comment>
<dbReference type="Proteomes" id="UP000176800">
    <property type="component" value="Unassembled WGS sequence"/>
</dbReference>
<organism evidence="2 3">
    <name type="scientific">Candidatus Zambryskibacteria bacterium RIFCSPLOWO2_01_FULL_45_21</name>
    <dbReference type="NCBI Taxonomy" id="1802761"/>
    <lineage>
        <taxon>Bacteria</taxon>
        <taxon>Candidatus Zambryskiibacteriota</taxon>
    </lineage>
</organism>
<feature type="domain" description="PD-(D/E)XK endonuclease-like" evidence="1">
    <location>
        <begin position="94"/>
        <end position="241"/>
    </location>
</feature>
<reference evidence="2 3" key="1">
    <citation type="journal article" date="2016" name="Nat. Commun.">
        <title>Thousands of microbial genomes shed light on interconnected biogeochemical processes in an aquifer system.</title>
        <authorList>
            <person name="Anantharaman K."/>
            <person name="Brown C.T."/>
            <person name="Hug L.A."/>
            <person name="Sharon I."/>
            <person name="Castelle C.J."/>
            <person name="Probst A.J."/>
            <person name="Thomas B.C."/>
            <person name="Singh A."/>
            <person name="Wilkins M.J."/>
            <person name="Karaoz U."/>
            <person name="Brodie E.L."/>
            <person name="Williams K.H."/>
            <person name="Hubbard S.S."/>
            <person name="Banfield J.F."/>
        </authorList>
    </citation>
    <scope>NUCLEOTIDE SEQUENCE [LARGE SCALE GENOMIC DNA]</scope>
</reference>
<dbReference type="AlphaFoldDB" id="A0A1G2U5G3"/>
<proteinExistence type="predicted"/>
<dbReference type="Gene3D" id="3.90.320.10">
    <property type="match status" value="1"/>
</dbReference>
<dbReference type="Pfam" id="PF12705">
    <property type="entry name" value="PDDEXK_1"/>
    <property type="match status" value="1"/>
</dbReference>
<name>A0A1G2U5G3_9BACT</name>